<comment type="caution">
    <text evidence="2">The sequence shown here is derived from an EMBL/GenBank/DDBJ whole genome shotgun (WGS) entry which is preliminary data.</text>
</comment>
<dbReference type="Proteomes" id="UP000178517">
    <property type="component" value="Unassembled WGS sequence"/>
</dbReference>
<dbReference type="PANTHER" id="PTHR43685">
    <property type="entry name" value="GLYCOSYLTRANSFERASE"/>
    <property type="match status" value="1"/>
</dbReference>
<dbReference type="EMBL" id="MHJI01000010">
    <property type="protein sequence ID" value="OGY66051.1"/>
    <property type="molecule type" value="Genomic_DNA"/>
</dbReference>
<organism evidence="2 3">
    <name type="scientific">Candidatus Harrisonbacteria bacterium RIFCSPLOWO2_01_FULL_40_28</name>
    <dbReference type="NCBI Taxonomy" id="1798406"/>
    <lineage>
        <taxon>Bacteria</taxon>
        <taxon>Candidatus Harrisoniibacteriota</taxon>
    </lineage>
</organism>
<sequence>MSHKAKKILTPRISIIAPVLNCERYIAETIESVIMQTYQNWELIIIDGKSEDKTVEIALKYAGMHNNISVISEKDEGFVHAAEKGLERARGEFICFLCGQDGFLDKDWFFKCINAFDKEKDISLVWGLVCGKSEDGSFIYDTNESYIHFLKPRGLLGVMRNIAVKSKDIVKDLLFAPLYRKKIILKKLFSSGAILRINSITQKSFPAGQYPQKEDWFLYWLNTGLVFPDQSLVVSRGVYCVCTPRYIQGIPNFDNFGNFVFNFNARGYLPYFIPTYANFGRDHKGNSGARVPEKVYGMLKIYFDRIKDLRKKVLRDHEEVVFRNRGGEIISRKVF</sequence>
<dbReference type="InterPro" id="IPR050834">
    <property type="entry name" value="Glycosyltransf_2"/>
</dbReference>
<protein>
    <recommendedName>
        <fullName evidence="1">Glycosyltransferase 2-like domain-containing protein</fullName>
    </recommendedName>
</protein>
<dbReference type="InterPro" id="IPR029044">
    <property type="entry name" value="Nucleotide-diphossugar_trans"/>
</dbReference>
<gene>
    <name evidence="2" type="ORF">A3A04_00595</name>
</gene>
<name>A0A1G1ZND9_9BACT</name>
<dbReference type="Gene3D" id="3.90.550.10">
    <property type="entry name" value="Spore Coat Polysaccharide Biosynthesis Protein SpsA, Chain A"/>
    <property type="match status" value="1"/>
</dbReference>
<dbReference type="STRING" id="1798406.A3A04_00595"/>
<proteinExistence type="predicted"/>
<dbReference type="AlphaFoldDB" id="A0A1G1ZND9"/>
<accession>A0A1G1ZND9</accession>
<evidence type="ECO:0000313" key="3">
    <source>
        <dbReference type="Proteomes" id="UP000178517"/>
    </source>
</evidence>
<feature type="domain" description="Glycosyltransferase 2-like" evidence="1">
    <location>
        <begin position="14"/>
        <end position="139"/>
    </location>
</feature>
<dbReference type="InterPro" id="IPR001173">
    <property type="entry name" value="Glyco_trans_2-like"/>
</dbReference>
<dbReference type="PANTHER" id="PTHR43685:SF2">
    <property type="entry name" value="GLYCOSYLTRANSFERASE 2-LIKE DOMAIN-CONTAINING PROTEIN"/>
    <property type="match status" value="1"/>
</dbReference>
<evidence type="ECO:0000259" key="1">
    <source>
        <dbReference type="Pfam" id="PF00535"/>
    </source>
</evidence>
<dbReference type="SUPFAM" id="SSF53448">
    <property type="entry name" value="Nucleotide-diphospho-sugar transferases"/>
    <property type="match status" value="1"/>
</dbReference>
<evidence type="ECO:0000313" key="2">
    <source>
        <dbReference type="EMBL" id="OGY66051.1"/>
    </source>
</evidence>
<reference evidence="2 3" key="1">
    <citation type="journal article" date="2016" name="Nat. Commun.">
        <title>Thousands of microbial genomes shed light on interconnected biogeochemical processes in an aquifer system.</title>
        <authorList>
            <person name="Anantharaman K."/>
            <person name="Brown C.T."/>
            <person name="Hug L.A."/>
            <person name="Sharon I."/>
            <person name="Castelle C.J."/>
            <person name="Probst A.J."/>
            <person name="Thomas B.C."/>
            <person name="Singh A."/>
            <person name="Wilkins M.J."/>
            <person name="Karaoz U."/>
            <person name="Brodie E.L."/>
            <person name="Williams K.H."/>
            <person name="Hubbard S.S."/>
            <person name="Banfield J.F."/>
        </authorList>
    </citation>
    <scope>NUCLEOTIDE SEQUENCE [LARGE SCALE GENOMIC DNA]</scope>
</reference>
<dbReference type="Pfam" id="PF00535">
    <property type="entry name" value="Glycos_transf_2"/>
    <property type="match status" value="1"/>
</dbReference>